<reference evidence="4" key="1">
    <citation type="journal article" date="2019" name="Int. J. Syst. Evol. Microbiol.">
        <title>The Global Catalogue of Microorganisms (GCM) 10K type strain sequencing project: providing services to taxonomists for standard genome sequencing and annotation.</title>
        <authorList>
            <consortium name="The Broad Institute Genomics Platform"/>
            <consortium name="The Broad Institute Genome Sequencing Center for Infectious Disease"/>
            <person name="Wu L."/>
            <person name="Ma J."/>
        </authorList>
    </citation>
    <scope>NUCLEOTIDE SEQUENCE [LARGE SCALE GENOMIC DNA]</scope>
    <source>
        <strain evidence="4">JCM 18077</strain>
    </source>
</reference>
<accession>A0ABP8Z3J8</accession>
<comment type="caution">
    <text evidence="3">The sequence shown here is derived from an EMBL/GenBank/DDBJ whole genome shotgun (WGS) entry which is preliminary data.</text>
</comment>
<dbReference type="Pfam" id="PF09723">
    <property type="entry name" value="Zn_ribbon_8"/>
    <property type="match status" value="1"/>
</dbReference>
<gene>
    <name evidence="3" type="ORF">GCM10023217_13160</name>
</gene>
<feature type="domain" description="Putative regulatory protein FmdB zinc ribbon" evidence="2">
    <location>
        <begin position="1"/>
        <end position="40"/>
    </location>
</feature>
<protein>
    <submittedName>
        <fullName evidence="3">Zinc ribbon domain-containing protein</fullName>
    </submittedName>
</protein>
<dbReference type="NCBIfam" id="TIGR02605">
    <property type="entry name" value="CxxC_CxxC_SSSS"/>
    <property type="match status" value="1"/>
</dbReference>
<dbReference type="RefSeq" id="WP_345312874.1">
    <property type="nucleotide sequence ID" value="NZ_BAABIE010000005.1"/>
</dbReference>
<dbReference type="SMART" id="SM00834">
    <property type="entry name" value="CxxC_CXXC_SSSS"/>
    <property type="match status" value="1"/>
</dbReference>
<keyword evidence="4" id="KW-1185">Reference proteome</keyword>
<organism evidence="3 4">
    <name type="scientific">Gordonia alkaliphila</name>
    <dbReference type="NCBI Taxonomy" id="1053547"/>
    <lineage>
        <taxon>Bacteria</taxon>
        <taxon>Bacillati</taxon>
        <taxon>Actinomycetota</taxon>
        <taxon>Actinomycetes</taxon>
        <taxon>Mycobacteriales</taxon>
        <taxon>Gordoniaceae</taxon>
        <taxon>Gordonia</taxon>
    </lineage>
</organism>
<dbReference type="EMBL" id="BAABIE010000005">
    <property type="protein sequence ID" value="GAA4745451.1"/>
    <property type="molecule type" value="Genomic_DNA"/>
</dbReference>
<dbReference type="InterPro" id="IPR013429">
    <property type="entry name" value="Regulatory_FmdB_Zinc_ribbon"/>
</dbReference>
<name>A0ABP8Z3J8_9ACTN</name>
<dbReference type="Proteomes" id="UP001500822">
    <property type="component" value="Unassembled WGS sequence"/>
</dbReference>
<sequence length="94" mass="9786">MPVYQFHCADCGRFEASFRMADVPDSTACACGAPARRGVSSPAFGRGGSAMKLMDATRATADTPAVVDRIPPSGAPRRAAGKSTNPLHAKLPRP</sequence>
<proteinExistence type="predicted"/>
<evidence type="ECO:0000313" key="4">
    <source>
        <dbReference type="Proteomes" id="UP001500822"/>
    </source>
</evidence>
<evidence type="ECO:0000259" key="2">
    <source>
        <dbReference type="SMART" id="SM00834"/>
    </source>
</evidence>
<evidence type="ECO:0000313" key="3">
    <source>
        <dbReference type="EMBL" id="GAA4745451.1"/>
    </source>
</evidence>
<evidence type="ECO:0000256" key="1">
    <source>
        <dbReference type="SAM" id="MobiDB-lite"/>
    </source>
</evidence>
<feature type="region of interest" description="Disordered" evidence="1">
    <location>
        <begin position="62"/>
        <end position="94"/>
    </location>
</feature>